<dbReference type="PANTHER" id="PTHR48221">
    <property type="entry name" value="ACYL-COA SYNTHETASE FAMILY PROTEIN"/>
    <property type="match status" value="1"/>
</dbReference>
<dbReference type="AlphaFoldDB" id="A0A8X8B5Y3"/>
<keyword evidence="2" id="KW-1185">Reference proteome</keyword>
<accession>A0A8X8B5Y3</accession>
<evidence type="ECO:0000313" key="1">
    <source>
        <dbReference type="EMBL" id="KAG2325449.1"/>
    </source>
</evidence>
<organism evidence="1 2">
    <name type="scientific">Brassica carinata</name>
    <name type="common">Ethiopian mustard</name>
    <name type="synonym">Abyssinian cabbage</name>
    <dbReference type="NCBI Taxonomy" id="52824"/>
    <lineage>
        <taxon>Eukaryota</taxon>
        <taxon>Viridiplantae</taxon>
        <taxon>Streptophyta</taxon>
        <taxon>Embryophyta</taxon>
        <taxon>Tracheophyta</taxon>
        <taxon>Spermatophyta</taxon>
        <taxon>Magnoliopsida</taxon>
        <taxon>eudicotyledons</taxon>
        <taxon>Gunneridae</taxon>
        <taxon>Pentapetalae</taxon>
        <taxon>rosids</taxon>
        <taxon>malvids</taxon>
        <taxon>Brassicales</taxon>
        <taxon>Brassicaceae</taxon>
        <taxon>Brassiceae</taxon>
        <taxon>Brassica</taxon>
    </lineage>
</organism>
<gene>
    <name evidence="1" type="ORF">Bca52824_008177</name>
</gene>
<dbReference type="EMBL" id="JAAMPC010000002">
    <property type="protein sequence ID" value="KAG2325449.1"/>
    <property type="molecule type" value="Genomic_DNA"/>
</dbReference>
<dbReference type="OrthoDB" id="1917939at2759"/>
<protein>
    <submittedName>
        <fullName evidence="1">Uncharacterized protein</fullName>
    </submittedName>
</protein>
<dbReference type="Proteomes" id="UP000886595">
    <property type="component" value="Unassembled WGS sequence"/>
</dbReference>
<sequence>MSSPSAVADLLAALSYRLENGNRILEKELNESSSSMGRAISELNRSLTLDTNGEDSGFSVLDATMSLMCFKAPQVFDSAIEYLVKTIVSVLSSSSSCKVIRYQDEERLQFGSSSLPCCSEELIEISKDIIDKLAANGRLATLLFQAVVRSAASTSCRARKLADGRNMGVSKLLAYLPRESSIEKDKIPLRIIFWYQDPLSLKEDVSRILKDVAERPFLCLNKELFERAEWRDIVVCLALSPSMFINARALLHKWFLLTGLASVFDLLAALVSAIVDTVSRPTVWGIPMELASMLPFSDAYFPHQCQFLRILAGPLTSSSLVTLAHTVSKPSAVPERQRVGANFRTLDDKTEWALAINFPDWFYFASAMLFSGGSSLENIHHRYASQVNNSIQPCDVEGLSVAAATYIAWILNPASGTIQESLTKSLLRVSEMSIRKSCESEETITGKRKKPASSIVDDLVRELDSHKTQTSSSSSLQNNLLVRRVVVGVLIGSPYTVTDEEYELVLHYAATGKLLAVKKLRFNGSKQAKGNSKTSVMQSNEITKEDAVEGTRLVFNLTDTLESMCVSSFEAEEDALEFINQFKLRSSKYLVKCIDRMIQLHCDEDGDLLLNDINVRLEQWSIKGPEDPQLKEDLDTIAAKLAFIFSPV</sequence>
<reference evidence="1 2" key="1">
    <citation type="submission" date="2020-02" db="EMBL/GenBank/DDBJ databases">
        <authorList>
            <person name="Ma Q."/>
            <person name="Huang Y."/>
            <person name="Song X."/>
            <person name="Pei D."/>
        </authorList>
    </citation>
    <scope>NUCLEOTIDE SEQUENCE [LARGE SCALE GENOMIC DNA]</scope>
    <source>
        <strain evidence="1">Sxm20200214</strain>
        <tissue evidence="1">Leaf</tissue>
    </source>
</reference>
<dbReference type="PANTHER" id="PTHR48221:SF2">
    <property type="entry name" value="ACYL-COA SYNTHETASE FAMILY PROTEIN"/>
    <property type="match status" value="1"/>
</dbReference>
<proteinExistence type="predicted"/>
<comment type="caution">
    <text evidence="1">The sequence shown here is derived from an EMBL/GenBank/DDBJ whole genome shotgun (WGS) entry which is preliminary data.</text>
</comment>
<evidence type="ECO:0000313" key="2">
    <source>
        <dbReference type="Proteomes" id="UP000886595"/>
    </source>
</evidence>
<name>A0A8X8B5Y3_BRACI</name>